<sequence>MSQRPLPDKFVSEDLGSATRVALDGRSELEGFVTKEGVKPRDLGAPETTQYSTRGAPWGIRPSLVDMTHEVGIDFDKFIDGIAKDRSDTEMAEELGVNAKTIGHLKNHFWRYGINDIQGQD</sequence>
<evidence type="ECO:0000313" key="2">
    <source>
        <dbReference type="EMBL" id="QGG48249.1"/>
    </source>
</evidence>
<dbReference type="EMBL" id="CP045875">
    <property type="protein sequence ID" value="QGG48249.1"/>
    <property type="molecule type" value="Genomic_DNA"/>
</dbReference>
<dbReference type="Proteomes" id="UP000366051">
    <property type="component" value="Chromosome"/>
</dbReference>
<reference evidence="3" key="1">
    <citation type="submission" date="2019-11" db="EMBL/GenBank/DDBJ databases">
        <title>Genome sequence of Heliorestis convoluta strain HH, an alkaliphilic and minimalistic phototrophic bacterium from a soda lake in Egypt.</title>
        <authorList>
            <person name="Dewey E.D."/>
            <person name="Stokes L.M."/>
            <person name="Burchell B.M."/>
            <person name="Shaffer K.N."/>
            <person name="Huntington A.M."/>
            <person name="Baker J.M."/>
            <person name="Nadendla S."/>
            <person name="Giglio M.G."/>
            <person name="Touchman J.W."/>
            <person name="Blankenship R.E."/>
            <person name="Madigan M.T."/>
            <person name="Sattley W.M."/>
        </authorList>
    </citation>
    <scope>NUCLEOTIDE SEQUENCE [LARGE SCALE GENOMIC DNA]</scope>
    <source>
        <strain evidence="3">HH</strain>
    </source>
</reference>
<name>A0A5Q2N305_9FIRM</name>
<keyword evidence="3" id="KW-1185">Reference proteome</keyword>
<gene>
    <name evidence="2" type="ORF">FTV88_2151</name>
</gene>
<evidence type="ECO:0000256" key="1">
    <source>
        <dbReference type="SAM" id="MobiDB-lite"/>
    </source>
</evidence>
<accession>A0A5Q2N305</accession>
<proteinExistence type="predicted"/>
<evidence type="ECO:0000313" key="3">
    <source>
        <dbReference type="Proteomes" id="UP000366051"/>
    </source>
</evidence>
<protein>
    <submittedName>
        <fullName evidence="2">Uncharacterized protein</fullName>
    </submittedName>
</protein>
<dbReference type="RefSeq" id="WP_243137083.1">
    <property type="nucleotide sequence ID" value="NZ_CP045875.1"/>
</dbReference>
<feature type="region of interest" description="Disordered" evidence="1">
    <location>
        <begin position="38"/>
        <end position="58"/>
    </location>
</feature>
<dbReference type="KEGG" id="hcv:FTV88_2151"/>
<dbReference type="AlphaFoldDB" id="A0A5Q2N305"/>
<organism evidence="2 3">
    <name type="scientific">Heliorestis convoluta</name>
    <dbReference type="NCBI Taxonomy" id="356322"/>
    <lineage>
        <taxon>Bacteria</taxon>
        <taxon>Bacillati</taxon>
        <taxon>Bacillota</taxon>
        <taxon>Clostridia</taxon>
        <taxon>Eubacteriales</taxon>
        <taxon>Heliobacteriaceae</taxon>
        <taxon>Heliorestis</taxon>
    </lineage>
</organism>